<name>A0A931LWQ2_FIMGI</name>
<keyword evidence="4 5" id="KW-0975">Bacterial flagellum</keyword>
<dbReference type="SUPFAM" id="SSF64518">
    <property type="entry name" value="Phase 1 flagellin"/>
    <property type="match status" value="1"/>
</dbReference>
<proteinExistence type="inferred from homology"/>
<protein>
    <recommendedName>
        <fullName evidence="2 5">Flagellin</fullName>
    </recommendedName>
</protein>
<dbReference type="GO" id="GO:0005198">
    <property type="term" value="F:structural molecule activity"/>
    <property type="evidence" value="ECO:0007669"/>
    <property type="project" value="UniProtKB-UniRule"/>
</dbReference>
<dbReference type="InterPro" id="IPR042187">
    <property type="entry name" value="Flagellin_C_sub2"/>
</dbReference>
<evidence type="ECO:0000256" key="2">
    <source>
        <dbReference type="ARBA" id="ARBA00020110"/>
    </source>
</evidence>
<evidence type="ECO:0000259" key="7">
    <source>
        <dbReference type="Pfam" id="PF00700"/>
    </source>
</evidence>
<comment type="subcellular location">
    <subcellularLocation>
        <location evidence="5">Secreted</location>
    </subcellularLocation>
    <subcellularLocation>
        <location evidence="5">Bacterial flagellum</location>
    </subcellularLocation>
</comment>
<evidence type="ECO:0000256" key="5">
    <source>
        <dbReference type="RuleBase" id="RU362073"/>
    </source>
</evidence>
<dbReference type="PANTHER" id="PTHR42792:SF2">
    <property type="entry name" value="FLAGELLIN"/>
    <property type="match status" value="1"/>
</dbReference>
<reference evidence="8" key="1">
    <citation type="submission" date="2020-07" db="EMBL/GenBank/DDBJ databases">
        <title>Huge and variable diversity of episymbiotic CPR bacteria and DPANN archaea in groundwater ecosystems.</title>
        <authorList>
            <person name="He C.Y."/>
            <person name="Keren R."/>
            <person name="Whittaker M."/>
            <person name="Farag I.F."/>
            <person name="Doudna J."/>
            <person name="Cate J.H.D."/>
            <person name="Banfield J.F."/>
        </authorList>
    </citation>
    <scope>NUCLEOTIDE SEQUENCE</scope>
    <source>
        <strain evidence="8">NC_groundwater_17_Pr7_B-0.1um_64_12</strain>
    </source>
</reference>
<keyword evidence="3 5" id="KW-0964">Secreted</keyword>
<dbReference type="InterPro" id="IPR046358">
    <property type="entry name" value="Flagellin_C"/>
</dbReference>
<evidence type="ECO:0000256" key="3">
    <source>
        <dbReference type="ARBA" id="ARBA00022525"/>
    </source>
</evidence>
<gene>
    <name evidence="8" type="ORF">HYR64_03985</name>
</gene>
<dbReference type="Gene3D" id="3.30.70.2120">
    <property type="match status" value="1"/>
</dbReference>
<dbReference type="Proteomes" id="UP000727962">
    <property type="component" value="Unassembled WGS sequence"/>
</dbReference>
<comment type="similarity">
    <text evidence="1 5">Belongs to the bacterial flagellin family.</text>
</comment>
<dbReference type="InterPro" id="IPR001029">
    <property type="entry name" value="Flagellin_N"/>
</dbReference>
<dbReference type="PRINTS" id="PR00207">
    <property type="entry name" value="FLAGELLIN"/>
</dbReference>
<feature type="domain" description="Flagellin N-terminal" evidence="6">
    <location>
        <begin position="1"/>
        <end position="134"/>
    </location>
</feature>
<comment type="function">
    <text evidence="5">Flagellin is the subunit protein which polymerizes to form the filaments of bacterial flagella.</text>
</comment>
<evidence type="ECO:0000259" key="6">
    <source>
        <dbReference type="Pfam" id="PF00669"/>
    </source>
</evidence>
<organism evidence="8 9">
    <name type="scientific">Fimbriimonas ginsengisoli</name>
    <dbReference type="NCBI Taxonomy" id="1005039"/>
    <lineage>
        <taxon>Bacteria</taxon>
        <taxon>Bacillati</taxon>
        <taxon>Armatimonadota</taxon>
        <taxon>Fimbriimonadia</taxon>
        <taxon>Fimbriimonadales</taxon>
        <taxon>Fimbriimonadaceae</taxon>
        <taxon>Fimbriimonas</taxon>
    </lineage>
</organism>
<dbReference type="AlphaFoldDB" id="A0A931LWQ2"/>
<dbReference type="GO" id="GO:0009288">
    <property type="term" value="C:bacterial-type flagellum"/>
    <property type="evidence" value="ECO:0007669"/>
    <property type="project" value="UniProtKB-SubCell"/>
</dbReference>
<dbReference type="Pfam" id="PF00700">
    <property type="entry name" value="Flagellin_C"/>
    <property type="match status" value="1"/>
</dbReference>
<dbReference type="GO" id="GO:0005576">
    <property type="term" value="C:extracellular region"/>
    <property type="evidence" value="ECO:0007669"/>
    <property type="project" value="UniProtKB-SubCell"/>
</dbReference>
<dbReference type="PANTHER" id="PTHR42792">
    <property type="entry name" value="FLAGELLIN"/>
    <property type="match status" value="1"/>
</dbReference>
<dbReference type="Pfam" id="PF00669">
    <property type="entry name" value="Flagellin_N"/>
    <property type="match status" value="1"/>
</dbReference>
<evidence type="ECO:0000256" key="1">
    <source>
        <dbReference type="ARBA" id="ARBA00005709"/>
    </source>
</evidence>
<evidence type="ECO:0000313" key="8">
    <source>
        <dbReference type="EMBL" id="MBI1756250.1"/>
    </source>
</evidence>
<evidence type="ECO:0000313" key="9">
    <source>
        <dbReference type="Proteomes" id="UP000727962"/>
    </source>
</evidence>
<feature type="domain" description="Flagellin C-terminal" evidence="7">
    <location>
        <begin position="381"/>
        <end position="467"/>
    </location>
</feature>
<evidence type="ECO:0000256" key="4">
    <source>
        <dbReference type="ARBA" id="ARBA00023143"/>
    </source>
</evidence>
<comment type="caution">
    <text evidence="8">The sequence shown here is derived from an EMBL/GenBank/DDBJ whole genome shotgun (WGS) entry which is preliminary data.</text>
</comment>
<dbReference type="Gene3D" id="6.10.10.10">
    <property type="entry name" value="Flagellar export chaperone, C-terminal domain"/>
    <property type="match status" value="1"/>
</dbReference>
<dbReference type="Pfam" id="PF07196">
    <property type="entry name" value="Flagellin_IN"/>
    <property type="match status" value="1"/>
</dbReference>
<dbReference type="InterPro" id="IPR010810">
    <property type="entry name" value="Flagellin_hook_IN_motif"/>
</dbReference>
<dbReference type="EMBL" id="JACOSL010000026">
    <property type="protein sequence ID" value="MBI1756250.1"/>
    <property type="molecule type" value="Genomic_DNA"/>
</dbReference>
<dbReference type="InterPro" id="IPR001492">
    <property type="entry name" value="Flagellin"/>
</dbReference>
<sequence length="468" mass="46732">MTALTALRNVSLTNDQFSHSITRLSTGLRINSAADDPAGLIASEKFRAQIAGIGQAIRNSQDGVNFVKTAEGALDEVNGLLKDARALAVASANTGVLSAAQVAANQTQVQSIANSISRIAAQTEFGGKKLLDGSSGVVASITNSTILSSLTLGGTFGGSNIGASGGVDVAVTQAATQASINSKALATAGTAVGVTGSFTINGVTFNVASTDTAQQVADQINHASGQTGVAAFYDAAGTQITIQSVRYGSGQTINLSDANGVFLAAAGSSSASGTDALATVTIGALSALFTGSLNGTDGLTLSDSDGNSLRLTEGGNAVAASATMGQVNVGSAQFQIGANAGQTTSVSLGNFAASQLGQGIAAGINMSNIDLTTGSGASTAIQVIDKAIDDVTKARGRMGSFQRNDLESNIRSLGAAQENLTSTESMIRDVDVAAEMTNFTKLQILQQTGMAVLAQANAAPQAVLALLK</sequence>
<dbReference type="Gene3D" id="1.20.1330.10">
    <property type="entry name" value="f41 fragment of flagellin, N-terminal domain"/>
    <property type="match status" value="2"/>
</dbReference>
<accession>A0A931LWQ2</accession>